<keyword evidence="12" id="KW-1185">Reference proteome</keyword>
<evidence type="ECO:0000259" key="10">
    <source>
        <dbReference type="Pfam" id="PF01909"/>
    </source>
</evidence>
<dbReference type="GO" id="GO:0016779">
    <property type="term" value="F:nucleotidyltransferase activity"/>
    <property type="evidence" value="ECO:0007669"/>
    <property type="project" value="UniProtKB-KW"/>
</dbReference>
<keyword evidence="7" id="KW-0067">ATP-binding</keyword>
<dbReference type="Pfam" id="PF01909">
    <property type="entry name" value="NTP_transf_2"/>
    <property type="match status" value="1"/>
</dbReference>
<dbReference type="PANTHER" id="PTHR33571">
    <property type="entry name" value="SSL8005 PROTEIN"/>
    <property type="match status" value="1"/>
</dbReference>
<evidence type="ECO:0000256" key="8">
    <source>
        <dbReference type="ARBA" id="ARBA00022842"/>
    </source>
</evidence>
<gene>
    <name evidence="11" type="ORF">SAMN02745206_02555</name>
</gene>
<evidence type="ECO:0000256" key="7">
    <source>
        <dbReference type="ARBA" id="ARBA00022840"/>
    </source>
</evidence>
<protein>
    <recommendedName>
        <fullName evidence="10">Polymerase nucleotidyl transferase domain-containing protein</fullName>
    </recommendedName>
</protein>
<dbReference type="STRING" id="1121391.SAMN02745206_02555"/>
<evidence type="ECO:0000256" key="5">
    <source>
        <dbReference type="ARBA" id="ARBA00022723"/>
    </source>
</evidence>
<keyword evidence="3" id="KW-0808">Transferase</keyword>
<evidence type="ECO:0000313" key="12">
    <source>
        <dbReference type="Proteomes" id="UP000184076"/>
    </source>
</evidence>
<dbReference type="RefSeq" id="WP_073040079.1">
    <property type="nucleotide sequence ID" value="NZ_FQVB01000025.1"/>
</dbReference>
<keyword evidence="5" id="KW-0479">Metal-binding</keyword>
<dbReference type="PANTHER" id="PTHR33571:SF12">
    <property type="entry name" value="BSL3053 PROTEIN"/>
    <property type="match status" value="1"/>
</dbReference>
<evidence type="ECO:0000256" key="3">
    <source>
        <dbReference type="ARBA" id="ARBA00022679"/>
    </source>
</evidence>
<keyword evidence="8" id="KW-0460">Magnesium</keyword>
<dbReference type="OrthoDB" id="5422227at2"/>
<evidence type="ECO:0000256" key="1">
    <source>
        <dbReference type="ARBA" id="ARBA00001946"/>
    </source>
</evidence>
<dbReference type="Gene3D" id="3.30.460.10">
    <property type="entry name" value="Beta Polymerase, domain 2"/>
    <property type="match status" value="1"/>
</dbReference>
<evidence type="ECO:0000256" key="2">
    <source>
        <dbReference type="ARBA" id="ARBA00022649"/>
    </source>
</evidence>
<name>A0A1M5E0E5_9BACT</name>
<dbReference type="Proteomes" id="UP000184076">
    <property type="component" value="Unassembled WGS sequence"/>
</dbReference>
<dbReference type="InterPro" id="IPR052038">
    <property type="entry name" value="Type-VII_TA_antitoxin"/>
</dbReference>
<sequence>MDKEKIIKILRDNRPLLARHHVRSLSVFGSVVRGKVGPSSDIDVLVEFEPGAAVGLFEFMRLKRELSELLGMEVDLGTPDALHPALRDDILREAVHVA</sequence>
<evidence type="ECO:0000256" key="6">
    <source>
        <dbReference type="ARBA" id="ARBA00022741"/>
    </source>
</evidence>
<dbReference type="CDD" id="cd05403">
    <property type="entry name" value="NT_KNTase_like"/>
    <property type="match status" value="1"/>
</dbReference>
<keyword evidence="4" id="KW-0548">Nucleotidyltransferase</keyword>
<evidence type="ECO:0000256" key="4">
    <source>
        <dbReference type="ARBA" id="ARBA00022695"/>
    </source>
</evidence>
<comment type="cofactor">
    <cofactor evidence="1">
        <name>Mg(2+)</name>
        <dbReference type="ChEBI" id="CHEBI:18420"/>
    </cofactor>
</comment>
<accession>A0A1M5E0E5</accession>
<dbReference type="GO" id="GO:0046872">
    <property type="term" value="F:metal ion binding"/>
    <property type="evidence" value="ECO:0007669"/>
    <property type="project" value="UniProtKB-KW"/>
</dbReference>
<comment type="similarity">
    <text evidence="9">Belongs to the MntA antitoxin family.</text>
</comment>
<dbReference type="InterPro" id="IPR002934">
    <property type="entry name" value="Polymerase_NTP_transf_dom"/>
</dbReference>
<dbReference type="GO" id="GO:0005524">
    <property type="term" value="F:ATP binding"/>
    <property type="evidence" value="ECO:0007669"/>
    <property type="project" value="UniProtKB-KW"/>
</dbReference>
<dbReference type="EMBL" id="FQVB01000025">
    <property type="protein sequence ID" value="SHF72685.1"/>
    <property type="molecule type" value="Genomic_DNA"/>
</dbReference>
<dbReference type="AlphaFoldDB" id="A0A1M5E0E5"/>
<keyword evidence="6" id="KW-0547">Nucleotide-binding</keyword>
<organism evidence="11 12">
    <name type="scientific">Desulfacinum infernum DSM 9756</name>
    <dbReference type="NCBI Taxonomy" id="1121391"/>
    <lineage>
        <taxon>Bacteria</taxon>
        <taxon>Pseudomonadati</taxon>
        <taxon>Thermodesulfobacteriota</taxon>
        <taxon>Syntrophobacteria</taxon>
        <taxon>Syntrophobacterales</taxon>
        <taxon>Syntrophobacteraceae</taxon>
        <taxon>Desulfacinum</taxon>
    </lineage>
</organism>
<feature type="domain" description="Polymerase nucleotidyl transferase" evidence="10">
    <location>
        <begin position="4"/>
        <end position="95"/>
    </location>
</feature>
<proteinExistence type="inferred from homology"/>
<dbReference type="InterPro" id="IPR043519">
    <property type="entry name" value="NT_sf"/>
</dbReference>
<evidence type="ECO:0000313" key="11">
    <source>
        <dbReference type="EMBL" id="SHF72685.1"/>
    </source>
</evidence>
<dbReference type="SUPFAM" id="SSF81301">
    <property type="entry name" value="Nucleotidyltransferase"/>
    <property type="match status" value="1"/>
</dbReference>
<reference evidence="12" key="1">
    <citation type="submission" date="2016-11" db="EMBL/GenBank/DDBJ databases">
        <authorList>
            <person name="Varghese N."/>
            <person name="Submissions S."/>
        </authorList>
    </citation>
    <scope>NUCLEOTIDE SEQUENCE [LARGE SCALE GENOMIC DNA]</scope>
    <source>
        <strain evidence="12">DSM 9756</strain>
    </source>
</reference>
<keyword evidence="2" id="KW-1277">Toxin-antitoxin system</keyword>
<evidence type="ECO:0000256" key="9">
    <source>
        <dbReference type="ARBA" id="ARBA00038276"/>
    </source>
</evidence>